<comment type="caution">
    <text evidence="1">The sequence shown here is derived from an EMBL/GenBank/DDBJ whole genome shotgun (WGS) entry which is preliminary data.</text>
</comment>
<sequence length="130" mass="15045">MGISKCSYNTLNERILIDGSYPKNSKLKSIEFSSKFSTKRLVKRTARPKPSTPRYRKKTEFIFVSPLPETPGKILMKKILNLCCLACDVLLVSNLIGEANLLMKDKQMDHIWKHFKTRSTKKIDIIEPDW</sequence>
<dbReference type="InParanoid" id="A0A482XPK9"/>
<organism evidence="1 2">
    <name type="scientific">Laodelphax striatellus</name>
    <name type="common">Small brown planthopper</name>
    <name type="synonym">Delphax striatella</name>
    <dbReference type="NCBI Taxonomy" id="195883"/>
    <lineage>
        <taxon>Eukaryota</taxon>
        <taxon>Metazoa</taxon>
        <taxon>Ecdysozoa</taxon>
        <taxon>Arthropoda</taxon>
        <taxon>Hexapoda</taxon>
        <taxon>Insecta</taxon>
        <taxon>Pterygota</taxon>
        <taxon>Neoptera</taxon>
        <taxon>Paraneoptera</taxon>
        <taxon>Hemiptera</taxon>
        <taxon>Auchenorrhyncha</taxon>
        <taxon>Fulgoroidea</taxon>
        <taxon>Delphacidae</taxon>
        <taxon>Criomorphinae</taxon>
        <taxon>Laodelphax</taxon>
    </lineage>
</organism>
<proteinExistence type="predicted"/>
<reference evidence="1 2" key="1">
    <citation type="journal article" date="2017" name="Gigascience">
        <title>Genome sequence of the small brown planthopper, Laodelphax striatellus.</title>
        <authorList>
            <person name="Zhu J."/>
            <person name="Jiang F."/>
            <person name="Wang X."/>
            <person name="Yang P."/>
            <person name="Bao Y."/>
            <person name="Zhao W."/>
            <person name="Wang W."/>
            <person name="Lu H."/>
            <person name="Wang Q."/>
            <person name="Cui N."/>
            <person name="Li J."/>
            <person name="Chen X."/>
            <person name="Luo L."/>
            <person name="Yu J."/>
            <person name="Kang L."/>
            <person name="Cui F."/>
        </authorList>
    </citation>
    <scope>NUCLEOTIDE SEQUENCE [LARGE SCALE GENOMIC DNA]</scope>
    <source>
        <strain evidence="1">Lst14</strain>
    </source>
</reference>
<accession>A0A482XPK9</accession>
<protein>
    <submittedName>
        <fullName evidence="1">Uncharacterized protein</fullName>
    </submittedName>
</protein>
<name>A0A482XPK9_LAOST</name>
<dbReference type="OrthoDB" id="10361529at2759"/>
<keyword evidence="2" id="KW-1185">Reference proteome</keyword>
<dbReference type="Proteomes" id="UP000291343">
    <property type="component" value="Unassembled WGS sequence"/>
</dbReference>
<evidence type="ECO:0000313" key="2">
    <source>
        <dbReference type="Proteomes" id="UP000291343"/>
    </source>
</evidence>
<dbReference type="EMBL" id="QKKF02004048">
    <property type="protein sequence ID" value="RZF47544.1"/>
    <property type="molecule type" value="Genomic_DNA"/>
</dbReference>
<evidence type="ECO:0000313" key="1">
    <source>
        <dbReference type="EMBL" id="RZF47544.1"/>
    </source>
</evidence>
<gene>
    <name evidence="1" type="ORF">LSTR_LSTR009080</name>
</gene>
<dbReference type="AlphaFoldDB" id="A0A482XPK9"/>